<keyword evidence="1" id="KW-0479">Metal-binding</keyword>
<dbReference type="Pfam" id="PF04500">
    <property type="entry name" value="FLYWCH"/>
    <property type="match status" value="1"/>
</dbReference>
<comment type="caution">
    <text evidence="5">The sequence shown here is derived from an EMBL/GenBank/DDBJ whole genome shotgun (WGS) entry which is preliminary data.</text>
</comment>
<evidence type="ECO:0000256" key="2">
    <source>
        <dbReference type="ARBA" id="ARBA00022771"/>
    </source>
</evidence>
<organism evidence="5 6">
    <name type="scientific">Macrosiphum euphorbiae</name>
    <name type="common">potato aphid</name>
    <dbReference type="NCBI Taxonomy" id="13131"/>
    <lineage>
        <taxon>Eukaryota</taxon>
        <taxon>Metazoa</taxon>
        <taxon>Ecdysozoa</taxon>
        <taxon>Arthropoda</taxon>
        <taxon>Hexapoda</taxon>
        <taxon>Insecta</taxon>
        <taxon>Pterygota</taxon>
        <taxon>Neoptera</taxon>
        <taxon>Paraneoptera</taxon>
        <taxon>Hemiptera</taxon>
        <taxon>Sternorrhyncha</taxon>
        <taxon>Aphidomorpha</taxon>
        <taxon>Aphidoidea</taxon>
        <taxon>Aphididae</taxon>
        <taxon>Macrosiphini</taxon>
        <taxon>Macrosiphum</taxon>
    </lineage>
</organism>
<dbReference type="GO" id="GO:0008270">
    <property type="term" value="F:zinc ion binding"/>
    <property type="evidence" value="ECO:0007669"/>
    <property type="project" value="UniProtKB-KW"/>
</dbReference>
<keyword evidence="3" id="KW-0862">Zinc</keyword>
<evidence type="ECO:0000256" key="1">
    <source>
        <dbReference type="ARBA" id="ARBA00022723"/>
    </source>
</evidence>
<evidence type="ECO:0000313" key="6">
    <source>
        <dbReference type="Proteomes" id="UP001160148"/>
    </source>
</evidence>
<keyword evidence="6" id="KW-1185">Reference proteome</keyword>
<reference evidence="5 6" key="1">
    <citation type="submission" date="2023-01" db="EMBL/GenBank/DDBJ databases">
        <authorList>
            <person name="Whitehead M."/>
        </authorList>
    </citation>
    <scope>NUCLEOTIDE SEQUENCE [LARGE SCALE GENOMIC DNA]</scope>
</reference>
<dbReference type="Gene3D" id="2.20.25.240">
    <property type="match status" value="1"/>
</dbReference>
<feature type="domain" description="FLYWCH-type" evidence="4">
    <location>
        <begin position="6"/>
        <end position="64"/>
    </location>
</feature>
<proteinExistence type="predicted"/>
<dbReference type="Proteomes" id="UP001160148">
    <property type="component" value="Unassembled WGS sequence"/>
</dbReference>
<evidence type="ECO:0000256" key="3">
    <source>
        <dbReference type="ARBA" id="ARBA00022833"/>
    </source>
</evidence>
<evidence type="ECO:0000313" key="5">
    <source>
        <dbReference type="EMBL" id="CAI6376749.1"/>
    </source>
</evidence>
<name>A0AAV0YAN5_9HEMI</name>
<gene>
    <name evidence="5" type="ORF">MEUPH1_LOCUS30087</name>
</gene>
<accession>A0AAV0YAN5</accession>
<protein>
    <recommendedName>
        <fullName evidence="4">FLYWCH-type domain-containing protein</fullName>
    </recommendedName>
</protein>
<dbReference type="InterPro" id="IPR007588">
    <property type="entry name" value="Znf_FLYWCH"/>
</dbReference>
<sequence>MEFNIINTTKNRECLIFRNYKFHFSRNLVSGNISWRCIKKDCSAYVKTNCSKSTLIEIKDIHNHEPNSIEDLNLLEVRGKCKRKACEDLNLRPNKIIRITHGAIFM</sequence>
<dbReference type="AlphaFoldDB" id="A0AAV0YAN5"/>
<dbReference type="EMBL" id="CARXXK010001572">
    <property type="protein sequence ID" value="CAI6376749.1"/>
    <property type="molecule type" value="Genomic_DNA"/>
</dbReference>
<keyword evidence="2" id="KW-0863">Zinc-finger</keyword>
<evidence type="ECO:0000259" key="4">
    <source>
        <dbReference type="Pfam" id="PF04500"/>
    </source>
</evidence>